<dbReference type="PIRSF" id="PIRSF002211">
    <property type="entry name" value="Ribosomal_L30_bac-type"/>
    <property type="match status" value="1"/>
</dbReference>
<dbReference type="InterPro" id="IPR016082">
    <property type="entry name" value="Ribosomal_uL30_ferredoxin-like"/>
</dbReference>
<sequence length="59" mass="6631">MAQIQIKLVRSVIDRPERQKRTVQALGLGKMNSTRTVENTSEIAGMIKAVQHLLEVTEL</sequence>
<keyword evidence="4 5" id="KW-0687">Ribonucleoprotein</keyword>
<evidence type="ECO:0000313" key="7">
    <source>
        <dbReference type="EMBL" id="SDX77791.1"/>
    </source>
</evidence>
<dbReference type="InterPro" id="IPR036919">
    <property type="entry name" value="Ribo_uL30_ferredoxin-like_sf"/>
</dbReference>
<evidence type="ECO:0000256" key="3">
    <source>
        <dbReference type="ARBA" id="ARBA00022980"/>
    </source>
</evidence>
<dbReference type="GO" id="GO:0022625">
    <property type="term" value="C:cytosolic large ribosomal subunit"/>
    <property type="evidence" value="ECO:0007669"/>
    <property type="project" value="TreeGrafter"/>
</dbReference>
<keyword evidence="3 5" id="KW-0689">Ribosomal protein</keyword>
<dbReference type="Proteomes" id="UP000199249">
    <property type="component" value="Unassembled WGS sequence"/>
</dbReference>
<proteinExistence type="inferred from homology"/>
<dbReference type="PANTHER" id="PTHR15892:SF2">
    <property type="entry name" value="LARGE RIBOSOMAL SUBUNIT PROTEIN UL30M"/>
    <property type="match status" value="1"/>
</dbReference>
<comment type="similarity">
    <text evidence="1 5">Belongs to the universal ribosomal protein uL30 family.</text>
</comment>
<evidence type="ECO:0000256" key="5">
    <source>
        <dbReference type="HAMAP-Rule" id="MF_01371"/>
    </source>
</evidence>
<dbReference type="HAMAP" id="MF_01371_B">
    <property type="entry name" value="Ribosomal_uL30_B"/>
    <property type="match status" value="1"/>
</dbReference>
<accession>A0A1H3EGH1</accession>
<feature type="domain" description="Large ribosomal subunit protein uL30-like ferredoxin-like fold" evidence="6">
    <location>
        <begin position="5"/>
        <end position="53"/>
    </location>
</feature>
<dbReference type="SUPFAM" id="SSF55129">
    <property type="entry name" value="Ribosomal protein L30p/L7e"/>
    <property type="match status" value="1"/>
</dbReference>
<dbReference type="EMBL" id="FNOV01000003">
    <property type="protein sequence ID" value="SDX77791.1"/>
    <property type="molecule type" value="Genomic_DNA"/>
</dbReference>
<dbReference type="AlphaFoldDB" id="A0A1H3EGH1"/>
<evidence type="ECO:0000256" key="2">
    <source>
        <dbReference type="ARBA" id="ARBA00011838"/>
    </source>
</evidence>
<evidence type="ECO:0000256" key="1">
    <source>
        <dbReference type="ARBA" id="ARBA00007594"/>
    </source>
</evidence>
<gene>
    <name evidence="5" type="primary">rpmD</name>
    <name evidence="7" type="ORF">SAMN04488069_103135</name>
</gene>
<dbReference type="Gene3D" id="3.30.1390.20">
    <property type="entry name" value="Ribosomal protein L30, ferredoxin-like fold domain"/>
    <property type="match status" value="1"/>
</dbReference>
<organism evidence="7 8">
    <name type="scientific">Hymenobacter psychrophilus</name>
    <dbReference type="NCBI Taxonomy" id="651662"/>
    <lineage>
        <taxon>Bacteria</taxon>
        <taxon>Pseudomonadati</taxon>
        <taxon>Bacteroidota</taxon>
        <taxon>Cytophagia</taxon>
        <taxon>Cytophagales</taxon>
        <taxon>Hymenobacteraceae</taxon>
        <taxon>Hymenobacter</taxon>
    </lineage>
</organism>
<dbReference type="OrthoDB" id="9812790at2"/>
<dbReference type="GO" id="GO:0003735">
    <property type="term" value="F:structural constituent of ribosome"/>
    <property type="evidence" value="ECO:0007669"/>
    <property type="project" value="InterPro"/>
</dbReference>
<reference evidence="8" key="1">
    <citation type="submission" date="2016-10" db="EMBL/GenBank/DDBJ databases">
        <authorList>
            <person name="Varghese N."/>
            <person name="Submissions S."/>
        </authorList>
    </citation>
    <scope>NUCLEOTIDE SEQUENCE [LARGE SCALE GENOMIC DNA]</scope>
    <source>
        <strain evidence="8">CGMCC 1.8975</strain>
    </source>
</reference>
<comment type="subunit">
    <text evidence="2 5">Part of the 50S ribosomal subunit.</text>
</comment>
<dbReference type="Pfam" id="PF00327">
    <property type="entry name" value="Ribosomal_L30"/>
    <property type="match status" value="1"/>
</dbReference>
<evidence type="ECO:0000313" key="8">
    <source>
        <dbReference type="Proteomes" id="UP000199249"/>
    </source>
</evidence>
<protein>
    <recommendedName>
        <fullName evidence="5">Large ribosomal subunit protein uL30</fullName>
    </recommendedName>
</protein>
<dbReference type="CDD" id="cd01658">
    <property type="entry name" value="Ribosomal_L30"/>
    <property type="match status" value="1"/>
</dbReference>
<dbReference type="GO" id="GO:0006412">
    <property type="term" value="P:translation"/>
    <property type="evidence" value="ECO:0007669"/>
    <property type="project" value="UniProtKB-UniRule"/>
</dbReference>
<keyword evidence="8" id="KW-1185">Reference proteome</keyword>
<evidence type="ECO:0000256" key="4">
    <source>
        <dbReference type="ARBA" id="ARBA00023274"/>
    </source>
</evidence>
<dbReference type="PANTHER" id="PTHR15892">
    <property type="entry name" value="MITOCHONDRIAL RIBOSOMAL PROTEIN L30"/>
    <property type="match status" value="1"/>
</dbReference>
<dbReference type="RefSeq" id="WP_092738467.1">
    <property type="nucleotide sequence ID" value="NZ_FNOV01000003.1"/>
</dbReference>
<name>A0A1H3EGH1_9BACT</name>
<dbReference type="NCBIfam" id="TIGR01308">
    <property type="entry name" value="rpmD_bact"/>
    <property type="match status" value="1"/>
</dbReference>
<evidence type="ECO:0000259" key="6">
    <source>
        <dbReference type="Pfam" id="PF00327"/>
    </source>
</evidence>
<dbReference type="InterPro" id="IPR005996">
    <property type="entry name" value="Ribosomal_uL30_bac-type"/>
</dbReference>
<dbReference type="STRING" id="651662.SAMN04488069_103135"/>